<dbReference type="eggNOG" id="COG0583">
    <property type="taxonomic scope" value="Bacteria"/>
</dbReference>
<dbReference type="SUPFAM" id="SSF53850">
    <property type="entry name" value="Periplasmic binding protein-like II"/>
    <property type="match status" value="1"/>
</dbReference>
<dbReference type="RefSeq" id="WP_013863319.1">
    <property type="nucleotide sequence ID" value="NC_015635.1"/>
</dbReference>
<dbReference type="AlphaFoldDB" id="F5XFP2"/>
<dbReference type="Gene3D" id="3.40.190.290">
    <property type="match status" value="1"/>
</dbReference>
<dbReference type="SUPFAM" id="SSF46785">
    <property type="entry name" value="Winged helix' DNA-binding domain"/>
    <property type="match status" value="1"/>
</dbReference>
<dbReference type="KEGG" id="mph:MLP_24350"/>
<dbReference type="FunFam" id="1.10.10.10:FF:000001">
    <property type="entry name" value="LysR family transcriptional regulator"/>
    <property type="match status" value="1"/>
</dbReference>
<dbReference type="GO" id="GO:0003677">
    <property type="term" value="F:DNA binding"/>
    <property type="evidence" value="ECO:0007669"/>
    <property type="project" value="UniProtKB-KW"/>
</dbReference>
<dbReference type="Gene3D" id="1.10.10.10">
    <property type="entry name" value="Winged helix-like DNA-binding domain superfamily/Winged helix DNA-binding domain"/>
    <property type="match status" value="1"/>
</dbReference>
<dbReference type="Proteomes" id="UP000007947">
    <property type="component" value="Chromosome"/>
</dbReference>
<dbReference type="InterPro" id="IPR050950">
    <property type="entry name" value="HTH-type_LysR_regulators"/>
</dbReference>
<dbReference type="HOGENOM" id="CLU_039613_6_5_11"/>
<dbReference type="Pfam" id="PF03466">
    <property type="entry name" value="LysR_substrate"/>
    <property type="match status" value="1"/>
</dbReference>
<dbReference type="GO" id="GO:0003700">
    <property type="term" value="F:DNA-binding transcription factor activity"/>
    <property type="evidence" value="ECO:0007669"/>
    <property type="project" value="InterPro"/>
</dbReference>
<dbReference type="Pfam" id="PF00126">
    <property type="entry name" value="HTH_1"/>
    <property type="match status" value="1"/>
</dbReference>
<dbReference type="PRINTS" id="PR00039">
    <property type="entry name" value="HTHLYSR"/>
</dbReference>
<dbReference type="STRING" id="1032480.MLP_24350"/>
<dbReference type="GO" id="GO:0005829">
    <property type="term" value="C:cytosol"/>
    <property type="evidence" value="ECO:0007669"/>
    <property type="project" value="TreeGrafter"/>
</dbReference>
<dbReference type="PROSITE" id="PS50931">
    <property type="entry name" value="HTH_LYSR"/>
    <property type="match status" value="1"/>
</dbReference>
<protein>
    <submittedName>
        <fullName evidence="6">Putative LysR family transcriptional regulator</fullName>
    </submittedName>
</protein>
<keyword evidence="4" id="KW-0804">Transcription</keyword>
<proteinExistence type="inferred from homology"/>
<dbReference type="InterPro" id="IPR036388">
    <property type="entry name" value="WH-like_DNA-bd_sf"/>
</dbReference>
<evidence type="ECO:0000313" key="6">
    <source>
        <dbReference type="EMBL" id="BAK35449.1"/>
    </source>
</evidence>
<dbReference type="PANTHER" id="PTHR30419">
    <property type="entry name" value="HTH-TYPE TRANSCRIPTIONAL REGULATOR YBHD"/>
    <property type="match status" value="1"/>
</dbReference>
<dbReference type="InterPro" id="IPR036390">
    <property type="entry name" value="WH_DNA-bd_sf"/>
</dbReference>
<keyword evidence="2" id="KW-0805">Transcription regulation</keyword>
<dbReference type="CDD" id="cd05466">
    <property type="entry name" value="PBP2_LTTR_substrate"/>
    <property type="match status" value="1"/>
</dbReference>
<evidence type="ECO:0000256" key="4">
    <source>
        <dbReference type="ARBA" id="ARBA00023163"/>
    </source>
</evidence>
<organism evidence="6 7">
    <name type="scientific">Microlunatus phosphovorus (strain ATCC 700054 / DSM 10555 / JCM 9379 / NBRC 101784 / NCIMB 13414 / VKM Ac-1990 / NM-1)</name>
    <dbReference type="NCBI Taxonomy" id="1032480"/>
    <lineage>
        <taxon>Bacteria</taxon>
        <taxon>Bacillati</taxon>
        <taxon>Actinomycetota</taxon>
        <taxon>Actinomycetes</taxon>
        <taxon>Propionibacteriales</taxon>
        <taxon>Propionibacteriaceae</taxon>
        <taxon>Microlunatus</taxon>
    </lineage>
</organism>
<keyword evidence="7" id="KW-1185">Reference proteome</keyword>
<keyword evidence="3" id="KW-0238">DNA-binding</keyword>
<evidence type="ECO:0000259" key="5">
    <source>
        <dbReference type="PROSITE" id="PS50931"/>
    </source>
</evidence>
<name>F5XFP2_MICPN</name>
<comment type="similarity">
    <text evidence="1">Belongs to the LysR transcriptional regulatory family.</text>
</comment>
<dbReference type="InterPro" id="IPR000847">
    <property type="entry name" value="LysR_HTH_N"/>
</dbReference>
<evidence type="ECO:0000256" key="2">
    <source>
        <dbReference type="ARBA" id="ARBA00023015"/>
    </source>
</evidence>
<gene>
    <name evidence="6" type="ordered locus">MLP_24350</name>
</gene>
<accession>F5XFP2</accession>
<reference evidence="6 7" key="1">
    <citation type="submission" date="2011-05" db="EMBL/GenBank/DDBJ databases">
        <title>Whole genome sequence of Microlunatus phosphovorus NM-1.</title>
        <authorList>
            <person name="Hosoyama A."/>
            <person name="Sasaki K."/>
            <person name="Harada T."/>
            <person name="Igarashi R."/>
            <person name="Kawakoshi A."/>
            <person name="Sasagawa M."/>
            <person name="Fukada J."/>
            <person name="Nakamura S."/>
            <person name="Katano Y."/>
            <person name="Hanada S."/>
            <person name="Kamagata Y."/>
            <person name="Nakamura N."/>
            <person name="Yamazaki S."/>
            <person name="Fujita N."/>
        </authorList>
    </citation>
    <scope>NUCLEOTIDE SEQUENCE [LARGE SCALE GENOMIC DNA]</scope>
    <source>
        <strain evidence="7">ATCC 700054 / DSM 10555 / JCM 9379 / NBRC 101784 / NCIMB 13414 / VKM Ac-1990 / NM-1</strain>
    </source>
</reference>
<evidence type="ECO:0000313" key="7">
    <source>
        <dbReference type="Proteomes" id="UP000007947"/>
    </source>
</evidence>
<dbReference type="InterPro" id="IPR005119">
    <property type="entry name" value="LysR_subst-bd"/>
</dbReference>
<feature type="domain" description="HTH lysR-type" evidence="5">
    <location>
        <begin position="1"/>
        <end position="58"/>
    </location>
</feature>
<dbReference type="EMBL" id="AP012204">
    <property type="protein sequence ID" value="BAK35449.1"/>
    <property type="molecule type" value="Genomic_DNA"/>
</dbReference>
<evidence type="ECO:0000256" key="3">
    <source>
        <dbReference type="ARBA" id="ARBA00023125"/>
    </source>
</evidence>
<evidence type="ECO:0000256" key="1">
    <source>
        <dbReference type="ARBA" id="ARBA00009437"/>
    </source>
</evidence>
<sequence length="302" mass="32280">MTIVQINYFLAAEAAGSLSHAAGELGVAQPSMSEQIRKLEQHLGVALFTRARQGLTLTEAGRQFLPHARRVHDEYTQAMESVSGIRDRESGTVAFGVFNSAPYVLSGLIPAFRARYPKIAVRMIGANSAQIADAVRSGQLEAGLVALPIDARGVTIGDVLWSCEAAYFHLDPEATARPVSIADLAARPLVLPDAGYADTDPTRQQLSIRAQRQGFPLVPDIEVETGAAALSVAASGLAGAIASVPVAEALGYTKHLTWASLDPPLIETFAVITRDPNSLSPATEAMIELVNQHMRMLHQEHE</sequence>